<keyword evidence="3 12" id="KW-0808">Transferase</keyword>
<dbReference type="InterPro" id="IPR005543">
    <property type="entry name" value="PASTA_dom"/>
</dbReference>
<dbReference type="GO" id="GO:0004674">
    <property type="term" value="F:protein serine/threonine kinase activity"/>
    <property type="evidence" value="ECO:0007669"/>
    <property type="project" value="UniProtKB-KW"/>
</dbReference>
<dbReference type="GO" id="GO:0005524">
    <property type="term" value="F:ATP binding"/>
    <property type="evidence" value="ECO:0007669"/>
    <property type="project" value="UniProtKB-KW"/>
</dbReference>
<dbReference type="InterPro" id="IPR000719">
    <property type="entry name" value="Prot_kinase_dom"/>
</dbReference>
<feature type="region of interest" description="Disordered" evidence="9">
    <location>
        <begin position="343"/>
        <end position="365"/>
    </location>
</feature>
<dbReference type="Proteomes" id="UP000199052">
    <property type="component" value="Unassembled WGS sequence"/>
</dbReference>
<evidence type="ECO:0000256" key="1">
    <source>
        <dbReference type="ARBA" id="ARBA00012513"/>
    </source>
</evidence>
<evidence type="ECO:0000256" key="6">
    <source>
        <dbReference type="ARBA" id="ARBA00022840"/>
    </source>
</evidence>
<evidence type="ECO:0000256" key="9">
    <source>
        <dbReference type="SAM" id="MobiDB-lite"/>
    </source>
</evidence>
<dbReference type="PANTHER" id="PTHR43289">
    <property type="entry name" value="MITOGEN-ACTIVATED PROTEIN KINASE KINASE KINASE 20-RELATED"/>
    <property type="match status" value="1"/>
</dbReference>
<dbReference type="CDD" id="cd14014">
    <property type="entry name" value="STKc_PknB_like"/>
    <property type="match status" value="1"/>
</dbReference>
<dbReference type="Gene3D" id="3.30.200.20">
    <property type="entry name" value="Phosphorylase Kinase, domain 1"/>
    <property type="match status" value="1"/>
</dbReference>
<evidence type="ECO:0000313" key="15">
    <source>
        <dbReference type="Proteomes" id="UP000533017"/>
    </source>
</evidence>
<keyword evidence="15" id="KW-1185">Reference proteome</keyword>
<evidence type="ECO:0000256" key="3">
    <source>
        <dbReference type="ARBA" id="ARBA00022679"/>
    </source>
</evidence>
<evidence type="ECO:0000259" key="10">
    <source>
        <dbReference type="PROSITE" id="PS50011"/>
    </source>
</evidence>
<comment type="catalytic activity">
    <reaction evidence="7">
        <text>L-threonyl-[protein] + ATP = O-phospho-L-threonyl-[protein] + ADP + H(+)</text>
        <dbReference type="Rhea" id="RHEA:46608"/>
        <dbReference type="Rhea" id="RHEA-COMP:11060"/>
        <dbReference type="Rhea" id="RHEA-COMP:11605"/>
        <dbReference type="ChEBI" id="CHEBI:15378"/>
        <dbReference type="ChEBI" id="CHEBI:30013"/>
        <dbReference type="ChEBI" id="CHEBI:30616"/>
        <dbReference type="ChEBI" id="CHEBI:61977"/>
        <dbReference type="ChEBI" id="CHEBI:456216"/>
        <dbReference type="EC" id="2.7.11.1"/>
    </reaction>
</comment>
<dbReference type="Pfam" id="PF00069">
    <property type="entry name" value="Pkinase"/>
    <property type="match status" value="1"/>
</dbReference>
<dbReference type="PANTHER" id="PTHR43289:SF34">
    <property type="entry name" value="SERINE_THREONINE-PROTEIN KINASE YBDM-RELATED"/>
    <property type="match status" value="1"/>
</dbReference>
<dbReference type="Gene3D" id="1.10.510.10">
    <property type="entry name" value="Transferase(Phosphotransferase) domain 1"/>
    <property type="match status" value="1"/>
</dbReference>
<dbReference type="InterPro" id="IPR008271">
    <property type="entry name" value="Ser/Thr_kinase_AS"/>
</dbReference>
<accession>A0A1I2WB53</accession>
<dbReference type="EMBL" id="JACBZA010000001">
    <property type="protein sequence ID" value="NYH82659.1"/>
    <property type="molecule type" value="Genomic_DNA"/>
</dbReference>
<protein>
    <recommendedName>
        <fullName evidence="1">non-specific serine/threonine protein kinase</fullName>
        <ecNumber evidence="1">2.7.11.1</ecNumber>
    </recommendedName>
</protein>
<dbReference type="FunFam" id="3.30.200.20:FF:000035">
    <property type="entry name" value="Serine/threonine protein kinase Stk1"/>
    <property type="match status" value="1"/>
</dbReference>
<evidence type="ECO:0000259" key="11">
    <source>
        <dbReference type="PROSITE" id="PS51178"/>
    </source>
</evidence>
<dbReference type="Proteomes" id="UP000533017">
    <property type="component" value="Unassembled WGS sequence"/>
</dbReference>
<evidence type="ECO:0000256" key="8">
    <source>
        <dbReference type="ARBA" id="ARBA00048679"/>
    </source>
</evidence>
<dbReference type="PROSITE" id="PS51178">
    <property type="entry name" value="PASTA"/>
    <property type="match status" value="3"/>
</dbReference>
<feature type="domain" description="PASTA" evidence="11">
    <location>
        <begin position="532"/>
        <end position="597"/>
    </location>
</feature>
<dbReference type="AlphaFoldDB" id="A0A1I2WB53"/>
<dbReference type="SMART" id="SM00740">
    <property type="entry name" value="PASTA"/>
    <property type="match status" value="3"/>
</dbReference>
<gene>
    <name evidence="12" type="ORF">FHR37_001510</name>
    <name evidence="13" type="ORF">SAMN05421678_110188</name>
</gene>
<feature type="domain" description="PASTA" evidence="11">
    <location>
        <begin position="598"/>
        <end position="662"/>
    </location>
</feature>
<evidence type="ECO:0000256" key="4">
    <source>
        <dbReference type="ARBA" id="ARBA00022741"/>
    </source>
</evidence>
<dbReference type="Pfam" id="PF03793">
    <property type="entry name" value="PASTA"/>
    <property type="match status" value="3"/>
</dbReference>
<dbReference type="GO" id="GO:0045717">
    <property type="term" value="P:negative regulation of fatty acid biosynthetic process"/>
    <property type="evidence" value="ECO:0007669"/>
    <property type="project" value="UniProtKB-ARBA"/>
</dbReference>
<keyword evidence="4" id="KW-0547">Nucleotide-binding</keyword>
<keyword evidence="2 13" id="KW-0723">Serine/threonine-protein kinase</keyword>
<feature type="domain" description="PASTA" evidence="11">
    <location>
        <begin position="464"/>
        <end position="531"/>
    </location>
</feature>
<dbReference type="NCBIfam" id="NF033483">
    <property type="entry name" value="PknB_PASTA_kin"/>
    <property type="match status" value="1"/>
</dbReference>
<dbReference type="PROSITE" id="PS50011">
    <property type="entry name" value="PROTEIN_KINASE_DOM"/>
    <property type="match status" value="1"/>
</dbReference>
<sequence>MDVTVSDPLVGRLLDGRYRVGRRVARGGMATVYEAVDTRLDRTVAVKILHAGLVEDADFVRRFQREARSAARLSHPHVVAVFDQGADDGTPYLTMEYVAGRTLRDALYDEGPLSPERTLELLDQVLQALAAAHEAGIVHRDVKPENVLLGRRDQGNHGDHGDVVKVADFGLARAVSAATNTSTHGLLMGTVSYLAPEQVTHGTADARADVYATGIMVYEMLVGSKPHEGDSPIQIAYKHVNEDVPEPSKSVPGIPAFLDALVLRATARDPAVRPADARVFLRHVRRARTALRDGVDDPELTQDLTAFRRPAEPPTEHTLIAPLEQIRAASAAALAPAVALRPDRLDDGRPADYADVPDTDEPEPPRRAWWLRAPLVGGLVAALLLAGGLTCWAAGIGPFTRVPPVVDVAQKKLPGLAQESGVKFVVAGEVYSEDVRKGHVVRAAPEPRARTWRGGPVQVWMSLGPEVHDVPRLAGTSEDRARQLLGEARLRVEEVQTAFSDTIGAGRVISSSPEAGTPLRRDGEVTLVVSKGREPVDLPPVAGMPFAAANTTLTALGLKVTRVDAFSDQVPAGQVIDQQPQPGRVFRGDTVRIAVSKGPEFVPVPPVARMPVPQAQKTLTDAGFRVQVKRNPVYVGLNVVVTQTPAGNARARVGSVIVLDIV</sequence>
<dbReference type="CDD" id="cd06577">
    <property type="entry name" value="PASTA_pknB"/>
    <property type="match status" value="3"/>
</dbReference>
<dbReference type="EMBL" id="FOOI01000010">
    <property type="protein sequence ID" value="SFG98678.1"/>
    <property type="molecule type" value="Genomic_DNA"/>
</dbReference>
<keyword evidence="5 13" id="KW-0418">Kinase</keyword>
<name>A0A1I2WB53_9ACTN</name>
<evidence type="ECO:0000256" key="5">
    <source>
        <dbReference type="ARBA" id="ARBA00022777"/>
    </source>
</evidence>
<evidence type="ECO:0000256" key="7">
    <source>
        <dbReference type="ARBA" id="ARBA00047899"/>
    </source>
</evidence>
<comment type="catalytic activity">
    <reaction evidence="8">
        <text>L-seryl-[protein] + ATP = O-phospho-L-seryl-[protein] + ADP + H(+)</text>
        <dbReference type="Rhea" id="RHEA:17989"/>
        <dbReference type="Rhea" id="RHEA-COMP:9863"/>
        <dbReference type="Rhea" id="RHEA-COMP:11604"/>
        <dbReference type="ChEBI" id="CHEBI:15378"/>
        <dbReference type="ChEBI" id="CHEBI:29999"/>
        <dbReference type="ChEBI" id="CHEBI:30616"/>
        <dbReference type="ChEBI" id="CHEBI:83421"/>
        <dbReference type="ChEBI" id="CHEBI:456216"/>
        <dbReference type="EC" id="2.7.11.1"/>
    </reaction>
</comment>
<dbReference type="Gene3D" id="3.30.10.20">
    <property type="match status" value="4"/>
</dbReference>
<dbReference type="SUPFAM" id="SSF56112">
    <property type="entry name" value="Protein kinase-like (PK-like)"/>
    <property type="match status" value="1"/>
</dbReference>
<evidence type="ECO:0000313" key="13">
    <source>
        <dbReference type="EMBL" id="SFG98678.1"/>
    </source>
</evidence>
<keyword evidence="6" id="KW-0067">ATP-binding</keyword>
<evidence type="ECO:0000313" key="14">
    <source>
        <dbReference type="Proteomes" id="UP000199052"/>
    </source>
</evidence>
<dbReference type="EC" id="2.7.11.1" evidence="1"/>
<dbReference type="SMART" id="SM00220">
    <property type="entry name" value="S_TKc"/>
    <property type="match status" value="1"/>
</dbReference>
<dbReference type="STRING" id="504797.SAMN05421678_110188"/>
<evidence type="ECO:0000313" key="12">
    <source>
        <dbReference type="EMBL" id="NYH82659.1"/>
    </source>
</evidence>
<reference evidence="12 15" key="2">
    <citation type="submission" date="2020-07" db="EMBL/GenBank/DDBJ databases">
        <title>Sequencing the genomes of 1000 actinobacteria strains.</title>
        <authorList>
            <person name="Klenk H.-P."/>
        </authorList>
    </citation>
    <scope>NUCLEOTIDE SEQUENCE [LARGE SCALE GENOMIC DNA]</scope>
    <source>
        <strain evidence="12 15">DSM 45117</strain>
    </source>
</reference>
<reference evidence="13 14" key="1">
    <citation type="submission" date="2016-10" db="EMBL/GenBank/DDBJ databases">
        <authorList>
            <person name="de Groot N.N."/>
        </authorList>
    </citation>
    <scope>NUCLEOTIDE SEQUENCE [LARGE SCALE GENOMIC DNA]</scope>
    <source>
        <strain evidence="13 14">CPCC 202808</strain>
    </source>
</reference>
<dbReference type="RefSeq" id="WP_237768908.1">
    <property type="nucleotide sequence ID" value="NZ_FOOI01000010.1"/>
</dbReference>
<feature type="domain" description="Protein kinase" evidence="10">
    <location>
        <begin position="18"/>
        <end position="286"/>
    </location>
</feature>
<proteinExistence type="predicted"/>
<organism evidence="13 14">
    <name type="scientific">Actinopolymorpha cephalotaxi</name>
    <dbReference type="NCBI Taxonomy" id="504797"/>
    <lineage>
        <taxon>Bacteria</taxon>
        <taxon>Bacillati</taxon>
        <taxon>Actinomycetota</taxon>
        <taxon>Actinomycetes</taxon>
        <taxon>Propionibacteriales</taxon>
        <taxon>Actinopolymorphaceae</taxon>
        <taxon>Actinopolymorpha</taxon>
    </lineage>
</organism>
<feature type="compositionally biased region" description="Basic and acidic residues" evidence="9">
    <location>
        <begin position="343"/>
        <end position="352"/>
    </location>
</feature>
<evidence type="ECO:0000256" key="2">
    <source>
        <dbReference type="ARBA" id="ARBA00022527"/>
    </source>
</evidence>
<dbReference type="PROSITE" id="PS00108">
    <property type="entry name" value="PROTEIN_KINASE_ST"/>
    <property type="match status" value="1"/>
</dbReference>
<dbReference type="FunFam" id="1.10.510.10:FF:000021">
    <property type="entry name" value="Serine/threonine protein kinase"/>
    <property type="match status" value="1"/>
</dbReference>
<dbReference type="InterPro" id="IPR011009">
    <property type="entry name" value="Kinase-like_dom_sf"/>
</dbReference>